<protein>
    <submittedName>
        <fullName evidence="1">Uncharacterized protein</fullName>
    </submittedName>
</protein>
<accession>A0A2P2LJE5</accession>
<proteinExistence type="predicted"/>
<dbReference type="EMBL" id="GGEC01037597">
    <property type="protein sequence ID" value="MBX18081.1"/>
    <property type="molecule type" value="Transcribed_RNA"/>
</dbReference>
<dbReference type="AlphaFoldDB" id="A0A2P2LJE5"/>
<reference evidence="1" key="1">
    <citation type="submission" date="2018-02" db="EMBL/GenBank/DDBJ databases">
        <title>Rhizophora mucronata_Transcriptome.</title>
        <authorList>
            <person name="Meera S.P."/>
            <person name="Sreeshan A."/>
            <person name="Augustine A."/>
        </authorList>
    </citation>
    <scope>NUCLEOTIDE SEQUENCE</scope>
    <source>
        <tissue evidence="1">Leaf</tissue>
    </source>
</reference>
<evidence type="ECO:0000313" key="1">
    <source>
        <dbReference type="EMBL" id="MBX18081.1"/>
    </source>
</evidence>
<organism evidence="1">
    <name type="scientific">Rhizophora mucronata</name>
    <name type="common">Asiatic mangrove</name>
    <dbReference type="NCBI Taxonomy" id="61149"/>
    <lineage>
        <taxon>Eukaryota</taxon>
        <taxon>Viridiplantae</taxon>
        <taxon>Streptophyta</taxon>
        <taxon>Embryophyta</taxon>
        <taxon>Tracheophyta</taxon>
        <taxon>Spermatophyta</taxon>
        <taxon>Magnoliopsida</taxon>
        <taxon>eudicotyledons</taxon>
        <taxon>Gunneridae</taxon>
        <taxon>Pentapetalae</taxon>
        <taxon>rosids</taxon>
        <taxon>fabids</taxon>
        <taxon>Malpighiales</taxon>
        <taxon>Rhizophoraceae</taxon>
        <taxon>Rhizophora</taxon>
    </lineage>
</organism>
<sequence>MLETNFQAFALHLLRLSITSIRRSDKPLGV</sequence>
<name>A0A2P2LJE5_RHIMU</name>